<keyword evidence="3" id="KW-0238">DNA-binding</keyword>
<evidence type="ECO:0000256" key="1">
    <source>
        <dbReference type="SAM" id="Phobius"/>
    </source>
</evidence>
<sequence length="265" mass="30556">MEIKNVRNDFSIILIHALIGAALFYFLVHPLTMVLYGFEFSHQPFSFSLIGDVLKDQLWQSFSFRMMGMNTTLTVFGTILGGGYGMLWRKIREKRLLIDKQERLLQRDINKIIEMGENERVEFKSSIRYDYNKKTPSRDLELVIAKTIVGFMNSRGGKLIIGVDDTGEILGLESDFKTLRHKNTDGYERKIFEIIANNIGQQYSFKNHVSFHQIQGEKVCVVDIENSPEPAYLSKGENTVFFTRNGNATCPLTVKETVEYLEMRK</sequence>
<evidence type="ECO:0000313" key="4">
    <source>
        <dbReference type="Proteomes" id="UP000193804"/>
    </source>
</evidence>
<keyword evidence="1" id="KW-1133">Transmembrane helix</keyword>
<proteinExistence type="predicted"/>
<dbReference type="Pfam" id="PF04326">
    <property type="entry name" value="SLFN_AlbA_2"/>
    <property type="match status" value="1"/>
</dbReference>
<gene>
    <name evidence="3" type="ORF">SAMN05661096_01331</name>
</gene>
<keyword evidence="1" id="KW-0812">Transmembrane</keyword>
<dbReference type="GO" id="GO:0003677">
    <property type="term" value="F:DNA binding"/>
    <property type="evidence" value="ECO:0007669"/>
    <property type="project" value="UniProtKB-KW"/>
</dbReference>
<dbReference type="EMBL" id="FXAW01000002">
    <property type="protein sequence ID" value="SMG23009.1"/>
    <property type="molecule type" value="Genomic_DNA"/>
</dbReference>
<feature type="transmembrane region" description="Helical" evidence="1">
    <location>
        <begin position="12"/>
        <end position="38"/>
    </location>
</feature>
<organism evidence="3 4">
    <name type="scientific">Marivirga sericea</name>
    <dbReference type="NCBI Taxonomy" id="1028"/>
    <lineage>
        <taxon>Bacteria</taxon>
        <taxon>Pseudomonadati</taxon>
        <taxon>Bacteroidota</taxon>
        <taxon>Cytophagia</taxon>
        <taxon>Cytophagales</taxon>
        <taxon>Marivirgaceae</taxon>
        <taxon>Marivirga</taxon>
    </lineage>
</organism>
<feature type="transmembrane region" description="Helical" evidence="1">
    <location>
        <begin position="67"/>
        <end position="87"/>
    </location>
</feature>
<dbReference type="Gene3D" id="3.30.950.30">
    <property type="entry name" value="Schlafen, AAA domain"/>
    <property type="match status" value="1"/>
</dbReference>
<dbReference type="InterPro" id="IPR007421">
    <property type="entry name" value="Schlafen_AlbA_2_dom"/>
</dbReference>
<dbReference type="AlphaFoldDB" id="A0A1X7J601"/>
<protein>
    <submittedName>
        <fullName evidence="3">Putative DNA-binding domain-containing protein</fullName>
    </submittedName>
</protein>
<dbReference type="STRING" id="1028.SAMN05661096_01331"/>
<dbReference type="PANTHER" id="PTHR30595:SF6">
    <property type="entry name" value="SCHLAFEN ALBA-2 DOMAIN-CONTAINING PROTEIN"/>
    <property type="match status" value="1"/>
</dbReference>
<dbReference type="OrthoDB" id="9807907at2"/>
<dbReference type="RefSeq" id="WP_139827962.1">
    <property type="nucleotide sequence ID" value="NZ_FXAW01000002.1"/>
</dbReference>
<keyword evidence="1" id="KW-0472">Membrane</keyword>
<dbReference type="InterPro" id="IPR038461">
    <property type="entry name" value="Schlafen_AlbA_2_dom_sf"/>
</dbReference>
<evidence type="ECO:0000313" key="3">
    <source>
        <dbReference type="EMBL" id="SMG23009.1"/>
    </source>
</evidence>
<feature type="domain" description="Schlafen AlbA-2" evidence="2">
    <location>
        <begin position="117"/>
        <end position="249"/>
    </location>
</feature>
<name>A0A1X7J601_9BACT</name>
<keyword evidence="4" id="KW-1185">Reference proteome</keyword>
<dbReference type="Proteomes" id="UP000193804">
    <property type="component" value="Unassembled WGS sequence"/>
</dbReference>
<dbReference type="PANTHER" id="PTHR30595">
    <property type="entry name" value="GLPR-RELATED TRANSCRIPTIONAL REPRESSOR"/>
    <property type="match status" value="1"/>
</dbReference>
<accession>A0A1X7J601</accession>
<evidence type="ECO:0000259" key="2">
    <source>
        <dbReference type="Pfam" id="PF04326"/>
    </source>
</evidence>
<reference evidence="4" key="1">
    <citation type="submission" date="2017-04" db="EMBL/GenBank/DDBJ databases">
        <authorList>
            <person name="Varghese N."/>
            <person name="Submissions S."/>
        </authorList>
    </citation>
    <scope>NUCLEOTIDE SEQUENCE [LARGE SCALE GENOMIC DNA]</scope>
    <source>
        <strain evidence="4">DSM 4125</strain>
    </source>
</reference>